<dbReference type="AlphaFoldDB" id="A0A9N9WF97"/>
<feature type="signal peptide" evidence="1">
    <location>
        <begin position="1"/>
        <end position="18"/>
    </location>
</feature>
<protein>
    <submittedName>
        <fullName evidence="2">Uncharacterized protein</fullName>
    </submittedName>
</protein>
<keyword evidence="3" id="KW-1185">Reference proteome</keyword>
<reference evidence="2" key="1">
    <citation type="submission" date="2021-12" db="EMBL/GenBank/DDBJ databases">
        <authorList>
            <person name="King R."/>
        </authorList>
    </citation>
    <scope>NUCLEOTIDE SEQUENCE</scope>
</reference>
<sequence length="402" mass="46581">MLYILKSLLALFIPLATSIGVDIDGIIDFGPKWNFKYNVQAEKLQHDFQMKSHNATRSNIVSVEEVAITTRANVPVTQMNENPFEKAQMFNKPHTVRDDKQINEFALHVYKQSLKVFDLIKKKVDPNVRDKVDFIARSYDEKFRNFVEDTLDQTIKTRLGTQKVVLNTIDTSNRLMRRLVNFLIGELNKEGVLRNQMNVANVLEKEVNREMALEYRHICAKFGICRTVNGFNNFMVDIFTILLKGDDKNIKQGSDAITEILKVQDFSKIMGKGTQEKFRQKIGEAEKWDTKMTRAMFMIMKNLFALKNQPLKVMMHGTEHIESTVVLLEIIDEFDKVLPPNEENLLEWNDITNSLNQWQEGKRDDVLEIIQSVIGHIKNNGIESMNEKTLENMKDKFNLLFG</sequence>
<dbReference type="Proteomes" id="UP001153714">
    <property type="component" value="Chromosome 22"/>
</dbReference>
<dbReference type="EMBL" id="OU893353">
    <property type="protein sequence ID" value="CAG9790494.1"/>
    <property type="molecule type" value="Genomic_DNA"/>
</dbReference>
<proteinExistence type="predicted"/>
<evidence type="ECO:0000313" key="2">
    <source>
        <dbReference type="EMBL" id="CAG9790494.1"/>
    </source>
</evidence>
<keyword evidence="1" id="KW-0732">Signal</keyword>
<organism evidence="2 3">
    <name type="scientific">Diatraea saccharalis</name>
    <name type="common">sugarcane borer</name>
    <dbReference type="NCBI Taxonomy" id="40085"/>
    <lineage>
        <taxon>Eukaryota</taxon>
        <taxon>Metazoa</taxon>
        <taxon>Ecdysozoa</taxon>
        <taxon>Arthropoda</taxon>
        <taxon>Hexapoda</taxon>
        <taxon>Insecta</taxon>
        <taxon>Pterygota</taxon>
        <taxon>Neoptera</taxon>
        <taxon>Endopterygota</taxon>
        <taxon>Lepidoptera</taxon>
        <taxon>Glossata</taxon>
        <taxon>Ditrysia</taxon>
        <taxon>Pyraloidea</taxon>
        <taxon>Crambidae</taxon>
        <taxon>Crambinae</taxon>
        <taxon>Diatraea</taxon>
    </lineage>
</organism>
<dbReference type="OrthoDB" id="7431570at2759"/>
<name>A0A9N9WF97_9NEOP</name>
<feature type="chain" id="PRO_5040230557" evidence="1">
    <location>
        <begin position="19"/>
        <end position="402"/>
    </location>
</feature>
<gene>
    <name evidence="2" type="ORF">DIATSA_LOCUS8160</name>
</gene>
<evidence type="ECO:0000313" key="3">
    <source>
        <dbReference type="Proteomes" id="UP001153714"/>
    </source>
</evidence>
<accession>A0A9N9WF97</accession>
<reference evidence="2" key="2">
    <citation type="submission" date="2022-10" db="EMBL/GenBank/DDBJ databases">
        <authorList>
            <consortium name="ENA_rothamsted_submissions"/>
            <consortium name="culmorum"/>
            <person name="King R."/>
        </authorList>
    </citation>
    <scope>NUCLEOTIDE SEQUENCE</scope>
</reference>
<evidence type="ECO:0000256" key="1">
    <source>
        <dbReference type="SAM" id="SignalP"/>
    </source>
</evidence>